<evidence type="ECO:0000256" key="7">
    <source>
        <dbReference type="RuleBase" id="RU000363"/>
    </source>
</evidence>
<dbReference type="PRINTS" id="PR00080">
    <property type="entry name" value="SDRFAMILY"/>
</dbReference>
<name>A0A143QI16_RHOFA</name>
<protein>
    <recommendedName>
        <fullName evidence="5">3-oxoacyl-[acyl-carrier-protein] reductase MabA</fullName>
    </recommendedName>
</protein>
<dbReference type="PRINTS" id="PR00081">
    <property type="entry name" value="GDHRDH"/>
</dbReference>
<proteinExistence type="inferred from homology"/>
<evidence type="ECO:0000256" key="1">
    <source>
        <dbReference type="ARBA" id="ARBA00004191"/>
    </source>
</evidence>
<comment type="catalytic activity">
    <reaction evidence="6">
        <text>a (3R)-hydroxyacyl-[ACP] + NADP(+) = a 3-oxoacyl-[ACP] + NADPH + H(+)</text>
        <dbReference type="Rhea" id="RHEA:17397"/>
        <dbReference type="Rhea" id="RHEA-COMP:9916"/>
        <dbReference type="Rhea" id="RHEA-COMP:9945"/>
        <dbReference type="ChEBI" id="CHEBI:15378"/>
        <dbReference type="ChEBI" id="CHEBI:57783"/>
        <dbReference type="ChEBI" id="CHEBI:58349"/>
        <dbReference type="ChEBI" id="CHEBI:78776"/>
        <dbReference type="ChEBI" id="CHEBI:78827"/>
        <dbReference type="EC" id="1.1.1.100"/>
    </reaction>
    <physiologicalReaction direction="right-to-left" evidence="6">
        <dbReference type="Rhea" id="RHEA:17399"/>
    </physiologicalReaction>
</comment>
<dbReference type="OrthoDB" id="9786435at2"/>
<dbReference type="EMBL" id="CP015220">
    <property type="protein sequence ID" value="AMY22456.1"/>
    <property type="molecule type" value="Genomic_DNA"/>
</dbReference>
<dbReference type="GO" id="GO:0004316">
    <property type="term" value="F:3-oxoacyl-[acyl-carrier-protein] reductase (NADPH) activity"/>
    <property type="evidence" value="ECO:0007669"/>
    <property type="project" value="UniProtKB-EC"/>
</dbReference>
<evidence type="ECO:0000256" key="5">
    <source>
        <dbReference type="ARBA" id="ARBA00040781"/>
    </source>
</evidence>
<feature type="domain" description="Ketoreductase" evidence="8">
    <location>
        <begin position="6"/>
        <end position="181"/>
    </location>
</feature>
<evidence type="ECO:0000313" key="9">
    <source>
        <dbReference type="EMBL" id="AMY22456.1"/>
    </source>
</evidence>
<organism evidence="9 10">
    <name type="scientific">Rhodococcoides fascians</name>
    <name type="common">Rhodococcus fascians</name>
    <dbReference type="NCBI Taxonomy" id="1828"/>
    <lineage>
        <taxon>Bacteria</taxon>
        <taxon>Bacillati</taxon>
        <taxon>Actinomycetota</taxon>
        <taxon>Actinomycetes</taxon>
        <taxon>Mycobacteriales</taxon>
        <taxon>Nocardiaceae</taxon>
        <taxon>Rhodococcoides</taxon>
    </lineage>
</organism>
<dbReference type="FunFam" id="3.40.50.720:FF:000084">
    <property type="entry name" value="Short-chain dehydrogenase reductase"/>
    <property type="match status" value="1"/>
</dbReference>
<dbReference type="Proteomes" id="UP000076038">
    <property type="component" value="Chromosome"/>
</dbReference>
<gene>
    <name evidence="9" type="primary">fabG_4</name>
    <name evidence="9" type="ORF">A3Q41_01145</name>
</gene>
<accession>A0A143QI16</accession>
<keyword evidence="3" id="KW-0134">Cell wall</keyword>
<dbReference type="RefSeq" id="WP_048316992.1">
    <property type="nucleotide sequence ID" value="NZ_CP015220.1"/>
</dbReference>
<dbReference type="PANTHER" id="PTHR42879">
    <property type="entry name" value="3-OXOACYL-(ACYL-CARRIER-PROTEIN) REDUCTASE"/>
    <property type="match status" value="1"/>
</dbReference>
<evidence type="ECO:0000313" key="10">
    <source>
        <dbReference type="Proteomes" id="UP000076038"/>
    </source>
</evidence>
<evidence type="ECO:0000259" key="8">
    <source>
        <dbReference type="SMART" id="SM00822"/>
    </source>
</evidence>
<reference evidence="10" key="2">
    <citation type="submission" date="2016-04" db="EMBL/GenBank/DDBJ databases">
        <title>Complete Genome and Plasmid Sequences for Rhodococcus fascians D188 and Draft Sequences for Rhodococcus spp. Isolates PBTS 1 and PBTS 2.</title>
        <authorList>
            <person name="Stamer R."/>
            <person name="Vereecke D."/>
            <person name="Zhang Y."/>
            <person name="Schilkey F."/>
            <person name="Devitt N."/>
            <person name="Randall J."/>
        </authorList>
    </citation>
    <scope>NUCLEOTIDE SEQUENCE [LARGE SCALE GENOMIC DNA]</scope>
    <source>
        <strain evidence="10">PBTS2</strain>
    </source>
</reference>
<sequence>MDLRDKVAVVTGGTSGLGASIAESLLIAGAHVTCAARREHHFTSIAQLSPARARYAPVDILDRHSIDDLFAGVVAEFGGVDIVVANAGITNDGLIETIDPDDWRAVIDTNVTGTFNCIQSALPHLPNGTGRIIIVSSALSTRPSVGASAYCVSKAALDMLTKVCAEETAERGITVNAVAPGFIDTGMGQRLTSNDIAWDEVSPRLLSNRKGAGHEIGDSVRFLASHRGNYINGHVLEVNGGLRWS</sequence>
<keyword evidence="3" id="KW-0964">Secreted</keyword>
<dbReference type="PANTHER" id="PTHR42879:SF2">
    <property type="entry name" value="3-OXOACYL-[ACYL-CARRIER-PROTEIN] REDUCTASE FABG"/>
    <property type="match status" value="1"/>
</dbReference>
<dbReference type="InterPro" id="IPR050259">
    <property type="entry name" value="SDR"/>
</dbReference>
<dbReference type="Pfam" id="PF00106">
    <property type="entry name" value="adh_short"/>
    <property type="match status" value="1"/>
</dbReference>
<dbReference type="AlphaFoldDB" id="A0A143QI16"/>
<dbReference type="InterPro" id="IPR002347">
    <property type="entry name" value="SDR_fam"/>
</dbReference>
<dbReference type="InterPro" id="IPR057326">
    <property type="entry name" value="KR_dom"/>
</dbReference>
<keyword evidence="10" id="KW-1185">Reference proteome</keyword>
<dbReference type="KEGG" id="rhs:A3Q41_01145"/>
<comment type="subcellular location">
    <subcellularLocation>
        <location evidence="1">Secreted</location>
        <location evidence="1">Cell wall</location>
    </subcellularLocation>
</comment>
<evidence type="ECO:0000256" key="3">
    <source>
        <dbReference type="ARBA" id="ARBA00022512"/>
    </source>
</evidence>
<evidence type="ECO:0000256" key="2">
    <source>
        <dbReference type="ARBA" id="ARBA00006484"/>
    </source>
</evidence>
<evidence type="ECO:0000256" key="6">
    <source>
        <dbReference type="ARBA" id="ARBA00047400"/>
    </source>
</evidence>
<keyword evidence="4 9" id="KW-0560">Oxidoreductase</keyword>
<dbReference type="InterPro" id="IPR036291">
    <property type="entry name" value="NAD(P)-bd_dom_sf"/>
</dbReference>
<dbReference type="SMART" id="SM00822">
    <property type="entry name" value="PKS_KR"/>
    <property type="match status" value="1"/>
</dbReference>
<dbReference type="SUPFAM" id="SSF51735">
    <property type="entry name" value="NAD(P)-binding Rossmann-fold domains"/>
    <property type="match status" value="1"/>
</dbReference>
<comment type="similarity">
    <text evidence="2 7">Belongs to the short-chain dehydrogenases/reductases (SDR) family.</text>
</comment>
<dbReference type="PATRIC" id="fig|1653479.3.peg.1162"/>
<dbReference type="Gene3D" id="3.40.50.720">
    <property type="entry name" value="NAD(P)-binding Rossmann-like Domain"/>
    <property type="match status" value="1"/>
</dbReference>
<evidence type="ECO:0000256" key="4">
    <source>
        <dbReference type="ARBA" id="ARBA00023002"/>
    </source>
</evidence>
<reference evidence="9 10" key="1">
    <citation type="journal article" date="2016" name="Genome Announc.">
        <title>Complete Genome and Plasmid Sequences for Rhodococcus fascians D188 and Draft Sequences for Rhodococcus Isolates PBTS 1 and PBTS 2.</title>
        <authorList>
            <person name="Stamler R.A."/>
            <person name="Vereecke D."/>
            <person name="Zhang Y."/>
            <person name="Schilkey F."/>
            <person name="Devitt N."/>
            <person name="Randall J.J."/>
        </authorList>
    </citation>
    <scope>NUCLEOTIDE SEQUENCE [LARGE SCALE GENOMIC DNA]</scope>
    <source>
        <strain evidence="9 10">PBTS2</strain>
    </source>
</reference>